<organism evidence="1 2">
    <name type="scientific">Bradyrhizobium jicamae</name>
    <dbReference type="NCBI Taxonomy" id="280332"/>
    <lineage>
        <taxon>Bacteria</taxon>
        <taxon>Pseudomonadati</taxon>
        <taxon>Pseudomonadota</taxon>
        <taxon>Alphaproteobacteria</taxon>
        <taxon>Hyphomicrobiales</taxon>
        <taxon>Nitrobacteraceae</taxon>
        <taxon>Bradyrhizobium</taxon>
    </lineage>
</organism>
<evidence type="ECO:0000313" key="2">
    <source>
        <dbReference type="Proteomes" id="UP000050863"/>
    </source>
</evidence>
<dbReference type="AlphaFoldDB" id="A0A0R3KNQ0"/>
<name>A0A0R3KNQ0_9BRAD</name>
<proteinExistence type="predicted"/>
<dbReference type="EMBL" id="LLXZ01000197">
    <property type="protein sequence ID" value="KRQ96605.1"/>
    <property type="molecule type" value="Genomic_DNA"/>
</dbReference>
<sequence length="80" mass="8828">MRLNAESLFVLLPQSATTRLSLGEIAVMTASHSNRGAQFAYLIFNLTPFDERPAPQIFIISFGPSRLGRVVFASTNIAWT</sequence>
<dbReference type="Proteomes" id="UP000050863">
    <property type="component" value="Unassembled WGS sequence"/>
</dbReference>
<reference evidence="1 2" key="1">
    <citation type="submission" date="2014-03" db="EMBL/GenBank/DDBJ databases">
        <title>Bradyrhizobium valentinum sp. nov., isolated from effective nodules of Lupinus mariae-josephae, a lupine endemic of basic-lime soils in Eastern Spain.</title>
        <authorList>
            <person name="Duran D."/>
            <person name="Rey L."/>
            <person name="Navarro A."/>
            <person name="Busquets A."/>
            <person name="Imperial J."/>
            <person name="Ruiz-Argueso T."/>
        </authorList>
    </citation>
    <scope>NUCLEOTIDE SEQUENCE [LARGE SCALE GENOMIC DNA]</scope>
    <source>
        <strain evidence="1 2">PAC68</strain>
    </source>
</reference>
<accession>A0A0R3KNQ0</accession>
<gene>
    <name evidence="1" type="ORF">CQ12_09125</name>
</gene>
<comment type="caution">
    <text evidence="1">The sequence shown here is derived from an EMBL/GenBank/DDBJ whole genome shotgun (WGS) entry which is preliminary data.</text>
</comment>
<keyword evidence="2" id="KW-1185">Reference proteome</keyword>
<protein>
    <submittedName>
        <fullName evidence="1">Uncharacterized protein</fullName>
    </submittedName>
</protein>
<evidence type="ECO:0000313" key="1">
    <source>
        <dbReference type="EMBL" id="KRQ96605.1"/>
    </source>
</evidence>